<protein>
    <submittedName>
        <fullName evidence="1">Uncharacterized protein</fullName>
    </submittedName>
</protein>
<dbReference type="Proteomes" id="UP001239111">
    <property type="component" value="Chromosome 3"/>
</dbReference>
<comment type="caution">
    <text evidence="1">The sequence shown here is derived from an EMBL/GenBank/DDBJ whole genome shotgun (WGS) entry which is preliminary data.</text>
</comment>
<evidence type="ECO:0000313" key="1">
    <source>
        <dbReference type="EMBL" id="KAJ8670096.1"/>
    </source>
</evidence>
<organism evidence="1 2">
    <name type="scientific">Eretmocerus hayati</name>
    <dbReference type="NCBI Taxonomy" id="131215"/>
    <lineage>
        <taxon>Eukaryota</taxon>
        <taxon>Metazoa</taxon>
        <taxon>Ecdysozoa</taxon>
        <taxon>Arthropoda</taxon>
        <taxon>Hexapoda</taxon>
        <taxon>Insecta</taxon>
        <taxon>Pterygota</taxon>
        <taxon>Neoptera</taxon>
        <taxon>Endopterygota</taxon>
        <taxon>Hymenoptera</taxon>
        <taxon>Apocrita</taxon>
        <taxon>Proctotrupomorpha</taxon>
        <taxon>Chalcidoidea</taxon>
        <taxon>Aphelinidae</taxon>
        <taxon>Aphelininae</taxon>
        <taxon>Eretmocerus</taxon>
    </lineage>
</organism>
<accession>A0ACC2NGQ8</accession>
<name>A0ACC2NGQ8_9HYME</name>
<dbReference type="EMBL" id="CM056743">
    <property type="protein sequence ID" value="KAJ8670096.1"/>
    <property type="molecule type" value="Genomic_DNA"/>
</dbReference>
<evidence type="ECO:0000313" key="2">
    <source>
        <dbReference type="Proteomes" id="UP001239111"/>
    </source>
</evidence>
<gene>
    <name evidence="1" type="ORF">QAD02_001355</name>
</gene>
<proteinExistence type="predicted"/>
<reference evidence="1" key="1">
    <citation type="submission" date="2023-04" db="EMBL/GenBank/DDBJ databases">
        <title>A chromosome-level genome assembly of the parasitoid wasp Eretmocerus hayati.</title>
        <authorList>
            <person name="Zhong Y."/>
            <person name="Liu S."/>
            <person name="Liu Y."/>
        </authorList>
    </citation>
    <scope>NUCLEOTIDE SEQUENCE</scope>
    <source>
        <strain evidence="1">ZJU_SS_LIU_2023</strain>
    </source>
</reference>
<keyword evidence="2" id="KW-1185">Reference proteome</keyword>
<sequence length="566" mass="64394">MLRIRTIVLSVLLSVIIHSCTSDEKSEKSKTVFEKFKKGLELLENSNSYVGTVIDIGTSIYTLFKNEPDNTANLEDISKDLKNLIDSNGKIAATTEEINKKVDKVIELQEMLPLLREISQQIQLLQEDYNKYLRYKKEILDPKHKLSEIEGFHERAIKSQSIPNILVKIKSQLVEDKQGINKEKTLLHMMLKHMQKFDAICGKQKSMNMMINDLYKVALDNEIKGYMMMLYALEVKKSYQGGDTTRDLELIKGGFMDREKEIMTAFKRAMKKSSRAVWTCDPGKDFDVDFYSLDYGLNGKRNTFMNMEPVYADDGKVVTGARFRKSDMNELTGKLAWEIYLEIQQGELLPNGSIDQSTLSWKNGRSKEDARQRQFVYLSSKLWMTAQDFEGKLENNKPIFVTGLAFAELYNDDFHLLVYGSPVDFTSKVPSVLNKKIKADTFISLKKTEKNNYGNGDESVKNYVDRKAPGDPDPIEVAGKKGSETSKNPSNIVSRYNYFIRFEPATNTYTGNWKLLLPYFDPQDVVTSPVTPLTGAALYHKGTEGFGGYVGIELRTVDLSSKINAD</sequence>